<reference evidence="4 5" key="1">
    <citation type="journal article" date="2018" name="Sci. Rep.">
        <title>Characterisation of pathogen-specific regions and novel effector candidates in Fusarium oxysporum f. sp. cepae.</title>
        <authorList>
            <person name="Armitage A.D."/>
            <person name="Taylor A."/>
            <person name="Sobczyk M.K."/>
            <person name="Baxter L."/>
            <person name="Greenfield B.P."/>
            <person name="Bates H.J."/>
            <person name="Wilson F."/>
            <person name="Jackson A.C."/>
            <person name="Ott S."/>
            <person name="Harrison R.J."/>
            <person name="Clarkson J.P."/>
        </authorList>
    </citation>
    <scope>NUCLEOTIDE SEQUENCE [LARGE SCALE GENOMIC DNA]</scope>
    <source>
        <strain evidence="4 5">Fo_A13</strain>
    </source>
</reference>
<dbReference type="PANTHER" id="PTHR47706">
    <property type="entry name" value="NMRA-LIKE FAMILY PROTEIN"/>
    <property type="match status" value="1"/>
</dbReference>
<evidence type="ECO:0000313" key="4">
    <source>
        <dbReference type="EMBL" id="RKK65760.1"/>
    </source>
</evidence>
<evidence type="ECO:0000313" key="5">
    <source>
        <dbReference type="Proteomes" id="UP000285084"/>
    </source>
</evidence>
<accession>A0A420MCI6</accession>
<dbReference type="AlphaFoldDB" id="A0A420MCI6"/>
<keyword evidence="1" id="KW-0521">NADP</keyword>
<protein>
    <recommendedName>
        <fullName evidence="3">NmrA-like domain-containing protein</fullName>
    </recommendedName>
</protein>
<evidence type="ECO:0000256" key="2">
    <source>
        <dbReference type="ARBA" id="ARBA00023002"/>
    </source>
</evidence>
<gene>
    <name evidence="4" type="ORF">BFJ69_g16005</name>
</gene>
<feature type="domain" description="NmrA-like" evidence="3">
    <location>
        <begin position="4"/>
        <end position="137"/>
    </location>
</feature>
<evidence type="ECO:0000256" key="1">
    <source>
        <dbReference type="ARBA" id="ARBA00022857"/>
    </source>
</evidence>
<keyword evidence="2" id="KW-0560">Oxidoreductase</keyword>
<dbReference type="InterPro" id="IPR008030">
    <property type="entry name" value="NmrA-like"/>
</dbReference>
<sequence>MSRNRIAIYGHRGLFSSRIAAALVASGAPVTVLYRPESDASNFHASVPTIKVDPFDEDALVAALHGIDIVISLVGDRGVDAEQGFVRAIPRTQVQLFIPSDLGLRYGEEGMLIPLLKKKKDVQEAARQAGIPLTVILIANLAEYTLGSM</sequence>
<name>A0A420MCI6_FUSOX</name>
<dbReference type="PANTHER" id="PTHR47706:SF9">
    <property type="entry name" value="NMRA-LIKE DOMAIN-CONTAINING PROTEIN-RELATED"/>
    <property type="match status" value="1"/>
</dbReference>
<dbReference type="Proteomes" id="UP000285084">
    <property type="component" value="Unassembled WGS sequence"/>
</dbReference>
<organism evidence="4 5">
    <name type="scientific">Fusarium oxysporum</name>
    <name type="common">Fusarium vascular wilt</name>
    <dbReference type="NCBI Taxonomy" id="5507"/>
    <lineage>
        <taxon>Eukaryota</taxon>
        <taxon>Fungi</taxon>
        <taxon>Dikarya</taxon>
        <taxon>Ascomycota</taxon>
        <taxon>Pezizomycotina</taxon>
        <taxon>Sordariomycetes</taxon>
        <taxon>Hypocreomycetidae</taxon>
        <taxon>Hypocreales</taxon>
        <taxon>Nectriaceae</taxon>
        <taxon>Fusarium</taxon>
        <taxon>Fusarium oxysporum species complex</taxon>
    </lineage>
</organism>
<dbReference type="Gene3D" id="3.40.50.720">
    <property type="entry name" value="NAD(P)-binding Rossmann-like Domain"/>
    <property type="match status" value="1"/>
</dbReference>
<dbReference type="InterPro" id="IPR051609">
    <property type="entry name" value="NmrA/Isoflavone_reductase-like"/>
</dbReference>
<dbReference type="VEuPathDB" id="FungiDB:HZS61_011495"/>
<dbReference type="VEuPathDB" id="FungiDB:FOZG_17801"/>
<proteinExistence type="predicted"/>
<dbReference type="EMBL" id="MRCX01000370">
    <property type="protein sequence ID" value="RKK65760.1"/>
    <property type="molecule type" value="Genomic_DNA"/>
</dbReference>
<evidence type="ECO:0000259" key="3">
    <source>
        <dbReference type="Pfam" id="PF05368"/>
    </source>
</evidence>
<dbReference type="Pfam" id="PF05368">
    <property type="entry name" value="NmrA"/>
    <property type="match status" value="1"/>
</dbReference>
<dbReference type="InterPro" id="IPR036291">
    <property type="entry name" value="NAD(P)-bd_dom_sf"/>
</dbReference>
<dbReference type="GO" id="GO:0016491">
    <property type="term" value="F:oxidoreductase activity"/>
    <property type="evidence" value="ECO:0007669"/>
    <property type="project" value="UniProtKB-KW"/>
</dbReference>
<dbReference type="SUPFAM" id="SSF51735">
    <property type="entry name" value="NAD(P)-binding Rossmann-fold domains"/>
    <property type="match status" value="1"/>
</dbReference>
<comment type="caution">
    <text evidence="4">The sequence shown here is derived from an EMBL/GenBank/DDBJ whole genome shotgun (WGS) entry which is preliminary data.</text>
</comment>